<dbReference type="EMBL" id="BTSY01000004">
    <property type="protein sequence ID" value="GMT25878.1"/>
    <property type="molecule type" value="Genomic_DNA"/>
</dbReference>
<feature type="non-terminal residue" evidence="1">
    <location>
        <position position="1"/>
    </location>
</feature>
<dbReference type="Proteomes" id="UP001432322">
    <property type="component" value="Unassembled WGS sequence"/>
</dbReference>
<proteinExistence type="predicted"/>
<sequence>SDDTTDNDYHAFPSPSHISHHLSTLPSFSFSMWSGARFRALSVGERCQQEFIEMLPSQGTAARLPGPLQ</sequence>
<keyword evidence="2" id="KW-1185">Reference proteome</keyword>
<comment type="caution">
    <text evidence="1">The sequence shown here is derived from an EMBL/GenBank/DDBJ whole genome shotgun (WGS) entry which is preliminary data.</text>
</comment>
<protein>
    <submittedName>
        <fullName evidence="1">Uncharacterized protein</fullName>
    </submittedName>
</protein>
<dbReference type="AlphaFoldDB" id="A0AAV5W2T3"/>
<gene>
    <name evidence="1" type="ORF">PFISCL1PPCAC_17175</name>
</gene>
<name>A0AAV5W2T3_9BILA</name>
<evidence type="ECO:0000313" key="2">
    <source>
        <dbReference type="Proteomes" id="UP001432322"/>
    </source>
</evidence>
<evidence type="ECO:0000313" key="1">
    <source>
        <dbReference type="EMBL" id="GMT25878.1"/>
    </source>
</evidence>
<organism evidence="1 2">
    <name type="scientific">Pristionchus fissidentatus</name>
    <dbReference type="NCBI Taxonomy" id="1538716"/>
    <lineage>
        <taxon>Eukaryota</taxon>
        <taxon>Metazoa</taxon>
        <taxon>Ecdysozoa</taxon>
        <taxon>Nematoda</taxon>
        <taxon>Chromadorea</taxon>
        <taxon>Rhabditida</taxon>
        <taxon>Rhabditina</taxon>
        <taxon>Diplogasteromorpha</taxon>
        <taxon>Diplogasteroidea</taxon>
        <taxon>Neodiplogasteridae</taxon>
        <taxon>Pristionchus</taxon>
    </lineage>
</organism>
<accession>A0AAV5W2T3</accession>
<feature type="non-terminal residue" evidence="1">
    <location>
        <position position="69"/>
    </location>
</feature>
<reference evidence="1" key="1">
    <citation type="submission" date="2023-10" db="EMBL/GenBank/DDBJ databases">
        <title>Genome assembly of Pristionchus species.</title>
        <authorList>
            <person name="Yoshida K."/>
            <person name="Sommer R.J."/>
        </authorList>
    </citation>
    <scope>NUCLEOTIDE SEQUENCE</scope>
    <source>
        <strain evidence="1">RS5133</strain>
    </source>
</reference>